<sequence length="398" mass="43534">MKSIKELFRIGLGPSSSHTMGPHRAAEIFARRHPDATRTEVTLFGSLAATGRGHLTDKAIESVLPGIKIVWEPRIFPVFHPNGMEFRAYDEDDNLVDTWTVYSVGGGELKEEDAQQADDAEVYDKSKMTEILKYCEWTGKGYWEYVEECEGKEIWDYLREVWRVMKAAVERGIDTEGVLPGPLHLSRKAPQYYIKATGYRDSLKSRGLVFAYALAVSEENASGGQIVTAPTCGSCGVLPGVLYHLWKSKDFSEARILRAIATAGLFGNVVKHNASISGAEVGCQGEVGVACAMASAAVSQLFGGSPAQIEYSAEMGLEHHLGMTCDPVCGMVQIPCIERNAFAAARALDSNVFSAFSDGTHRVSFDKVVDVMKQTGHDLPSLYKETAEGGLAKDYRQM</sequence>
<dbReference type="EMBL" id="SRZC01000030">
    <property type="protein sequence ID" value="TGX80099.1"/>
    <property type="molecule type" value="Genomic_DNA"/>
</dbReference>
<reference evidence="1" key="1">
    <citation type="submission" date="2019-04" db="EMBL/GenBank/DDBJ databases">
        <title>Microbes associate with the intestines of laboratory mice.</title>
        <authorList>
            <person name="Navarre W."/>
            <person name="Wong E."/>
            <person name="Huang K."/>
            <person name="Tropini C."/>
            <person name="Ng K."/>
            <person name="Yu B."/>
        </authorList>
    </citation>
    <scope>NUCLEOTIDE SEQUENCE</scope>
    <source>
        <strain evidence="1">NM73_A23</strain>
    </source>
</reference>
<name>A0AC61QLV4_9BACT</name>
<organism evidence="1 2">
    <name type="scientific">Palleniella muris</name>
    <dbReference type="NCBI Taxonomy" id="3038145"/>
    <lineage>
        <taxon>Bacteria</taxon>
        <taxon>Pseudomonadati</taxon>
        <taxon>Bacteroidota</taxon>
        <taxon>Bacteroidia</taxon>
        <taxon>Bacteroidales</taxon>
        <taxon>Prevotellaceae</taxon>
        <taxon>Palleniella</taxon>
    </lineage>
</organism>
<gene>
    <name evidence="1" type="ORF">E5358_13660</name>
</gene>
<evidence type="ECO:0000313" key="1">
    <source>
        <dbReference type="EMBL" id="TGX80099.1"/>
    </source>
</evidence>
<comment type="caution">
    <text evidence="1">The sequence shown here is derived from an EMBL/GenBank/DDBJ whole genome shotgun (WGS) entry which is preliminary data.</text>
</comment>
<proteinExistence type="predicted"/>
<keyword evidence="2" id="KW-1185">Reference proteome</keyword>
<protein>
    <submittedName>
        <fullName evidence="1">Serine dehydratase</fullName>
    </submittedName>
</protein>
<accession>A0AC61QLV4</accession>
<evidence type="ECO:0000313" key="2">
    <source>
        <dbReference type="Proteomes" id="UP000308886"/>
    </source>
</evidence>
<dbReference type="Proteomes" id="UP000308886">
    <property type="component" value="Unassembled WGS sequence"/>
</dbReference>